<dbReference type="InterPro" id="IPR011201">
    <property type="entry name" value="Zinc-ribbon_6_bact"/>
</dbReference>
<keyword evidence="3" id="KW-1185">Reference proteome</keyword>
<dbReference type="Pfam" id="PF15887">
    <property type="entry name" value="Peptidase_Mx"/>
    <property type="match status" value="1"/>
</dbReference>
<organism evidence="2 3">
    <name type="scientific">Phycicoccus flavus</name>
    <dbReference type="NCBI Taxonomy" id="2502783"/>
    <lineage>
        <taxon>Bacteria</taxon>
        <taxon>Bacillati</taxon>
        <taxon>Actinomycetota</taxon>
        <taxon>Actinomycetes</taxon>
        <taxon>Micrococcales</taxon>
        <taxon>Intrasporangiaceae</taxon>
        <taxon>Phycicoccus</taxon>
    </lineage>
</organism>
<reference evidence="2" key="1">
    <citation type="submission" date="2020-03" db="EMBL/GenBank/DDBJ databases">
        <title>Phycicoccus flavus sp. nov., a novel endophytic actinobacterium isolated from branch of Kandelia candel.</title>
        <authorList>
            <person name="Tuo L."/>
        </authorList>
    </citation>
    <scope>NUCLEOTIDE SEQUENCE</scope>
    <source>
        <strain evidence="2">CMS6Z-2</strain>
    </source>
</reference>
<comment type="caution">
    <text evidence="2">The sequence shown here is derived from an EMBL/GenBank/DDBJ whole genome shotgun (WGS) entry which is preliminary data.</text>
</comment>
<dbReference type="RefSeq" id="WP_165566985.1">
    <property type="nucleotide sequence ID" value="NZ_SAYU02000092.1"/>
</dbReference>
<protein>
    <recommendedName>
        <fullName evidence="1">Zinc-ribbon domain-containing protein</fullName>
    </recommendedName>
</protein>
<dbReference type="Gene3D" id="3.40.390.70">
    <property type="match status" value="1"/>
</dbReference>
<dbReference type="SUPFAM" id="SSF55486">
    <property type="entry name" value="Metalloproteases ('zincins'), catalytic domain"/>
    <property type="match status" value="1"/>
</dbReference>
<sequence>MRAFRCRVCDNPLFFENSVCTSCGTDLAFSREERAIVPLVDGGRYVDATGTEWFVCRNLNLSGCTWLTRTAGGQCSSCDLTRTRPADGDEVGLPQFRVTEGAKRHLVVELDTLGFPVVGKHEDPAGGLAFDLLSSVDENVVIGHADGVITIDLAESADDQREKVRVSLDEPYRTMLGHFRHEIGHYYDGQLVTDGPLRERYRELFGDETADYQAEIDRHYRDGPPADWPQRYISRYATMHPFEDFAECFAHYLHICDTVDTAAAQGLVTVSPSAFTSFRDLVVGVWMPLSTALNQINRSMGKDDLYPFVIPDAVLDKLDFVASVVPGTDAPGASEGNAGAARP</sequence>
<dbReference type="EMBL" id="SAYU02000092">
    <property type="protein sequence ID" value="NHA70039.1"/>
    <property type="molecule type" value="Genomic_DNA"/>
</dbReference>
<evidence type="ECO:0000313" key="2">
    <source>
        <dbReference type="EMBL" id="NHA70039.1"/>
    </source>
</evidence>
<accession>A0A8T6R695</accession>
<name>A0A8T6R695_9MICO</name>
<evidence type="ECO:0000259" key="1">
    <source>
        <dbReference type="Pfam" id="PF10005"/>
    </source>
</evidence>
<gene>
    <name evidence="2" type="ORF">EPD83_018555</name>
</gene>
<feature type="domain" description="Zinc-ribbon" evidence="1">
    <location>
        <begin position="4"/>
        <end position="86"/>
    </location>
</feature>
<dbReference type="Pfam" id="PF10005">
    <property type="entry name" value="Zn_ribbon_DZR_6"/>
    <property type="match status" value="1"/>
</dbReference>
<proteinExistence type="predicted"/>
<dbReference type="InterPro" id="IPR031321">
    <property type="entry name" value="UCP012641"/>
</dbReference>
<dbReference type="AlphaFoldDB" id="A0A8T6R695"/>
<dbReference type="Proteomes" id="UP000287866">
    <property type="component" value="Unassembled WGS sequence"/>
</dbReference>
<evidence type="ECO:0000313" key="3">
    <source>
        <dbReference type="Proteomes" id="UP000287866"/>
    </source>
</evidence>
<dbReference type="PIRSF" id="PIRSF012641">
    <property type="entry name" value="UCP012641"/>
    <property type="match status" value="1"/>
</dbReference>